<evidence type="ECO:0000259" key="7">
    <source>
        <dbReference type="Pfam" id="PF02687"/>
    </source>
</evidence>
<feature type="transmembrane region" description="Helical" evidence="6">
    <location>
        <begin position="674"/>
        <end position="698"/>
    </location>
</feature>
<dbReference type="GO" id="GO:0005886">
    <property type="term" value="C:plasma membrane"/>
    <property type="evidence" value="ECO:0007669"/>
    <property type="project" value="UniProtKB-SubCell"/>
</dbReference>
<name>U2MIK9_9BACT</name>
<feature type="transmembrane region" description="Helical" evidence="6">
    <location>
        <begin position="382"/>
        <end position="406"/>
    </location>
</feature>
<keyword evidence="5 6" id="KW-0472">Membrane</keyword>
<reference evidence="9 10" key="1">
    <citation type="submission" date="2013-08" db="EMBL/GenBank/DDBJ databases">
        <authorList>
            <person name="Durkin A.S."/>
            <person name="Haft D.R."/>
            <person name="McCorrison J."/>
            <person name="Torralba M."/>
            <person name="Gillis M."/>
            <person name="Haft D.H."/>
            <person name="Methe B."/>
            <person name="Sutton G."/>
            <person name="Nelson K.E."/>
        </authorList>
    </citation>
    <scope>NUCLEOTIDE SEQUENCE [LARGE SCALE GENOMIC DNA]</scope>
    <source>
        <strain evidence="9 10">F0068</strain>
    </source>
</reference>
<feature type="domain" description="ABC3 transporter permease C-terminal" evidence="7">
    <location>
        <begin position="294"/>
        <end position="409"/>
    </location>
</feature>
<keyword evidence="3 6" id="KW-0812">Transmembrane</keyword>
<dbReference type="EMBL" id="AWET01000044">
    <property type="protein sequence ID" value="ERJ99068.1"/>
    <property type="molecule type" value="Genomic_DNA"/>
</dbReference>
<dbReference type="Proteomes" id="UP000016600">
    <property type="component" value="Unassembled WGS sequence"/>
</dbReference>
<dbReference type="PANTHER" id="PTHR30572:SF18">
    <property type="entry name" value="ABC-TYPE MACROLIDE FAMILY EXPORT SYSTEM PERMEASE COMPONENT 2"/>
    <property type="match status" value="1"/>
</dbReference>
<evidence type="ECO:0000256" key="5">
    <source>
        <dbReference type="ARBA" id="ARBA00023136"/>
    </source>
</evidence>
<feature type="transmembrane region" description="Helical" evidence="6">
    <location>
        <begin position="288"/>
        <end position="310"/>
    </location>
</feature>
<feature type="domain" description="MacB-like periplasmic core" evidence="8">
    <location>
        <begin position="21"/>
        <end position="242"/>
    </location>
</feature>
<evidence type="ECO:0000259" key="8">
    <source>
        <dbReference type="Pfam" id="PF12704"/>
    </source>
</evidence>
<protein>
    <submittedName>
        <fullName evidence="9">MacB-like periplasmic core domain protein</fullName>
    </submittedName>
</protein>
<feature type="transmembrane region" description="Helical" evidence="6">
    <location>
        <begin position="21"/>
        <end position="43"/>
    </location>
</feature>
<evidence type="ECO:0000256" key="2">
    <source>
        <dbReference type="ARBA" id="ARBA00022475"/>
    </source>
</evidence>
<evidence type="ECO:0000313" key="9">
    <source>
        <dbReference type="EMBL" id="ERJ99068.1"/>
    </source>
</evidence>
<dbReference type="RefSeq" id="WP_021584524.1">
    <property type="nucleotide sequence ID" value="NZ_AWET01000044.1"/>
</dbReference>
<proteinExistence type="predicted"/>
<feature type="domain" description="ABC3 transporter permease C-terminal" evidence="7">
    <location>
        <begin position="677"/>
        <end position="789"/>
    </location>
</feature>
<sequence length="796" mass="91440">MRQLFNLTSYVTFLSRNKVYTAINVFGLSISLMFVLLICVYTWQEKSIDRQHSKSSRIYLVGTDFYKDRGRVLGSHHAVLKYLRNRYPEIENTCGFIKGSMRLKGRGGFFYRAIILETDSTFFSMFDFPLLQGDRQTCLKDKNNAVVTQRFARRYFGTDQVMGREIVWNDSTRFRVTGVVQNFDNTIINDDVDIITDFSWGKYDNVANMDEYFPKWVNMTGASVFVQVRQGTEMQGREEELTKFFHSFWPFFNDKTFPCKVILIPLNELYFSGLESINENLRTGNEKLVNILFTVGLVILLFSIMNYINLTVAQSSYRSREVATRRLFGATRGNVILRLVMESTVLCLLSLLIAIALTLAFAPTVGQLLGVSMKMEVLSHPATILLLIFSTLLVGFLSGIIPAVILSKARPIEVVRGTFRRQTKMILSKTFITFQNFITIVMLASAIIMSLQMQHLIKAPLGFNTKHLICISQGEAFASPKFPVFLDRLRQLPAVSMVIPSMGTPQDGGNNNTVIEKNKKASFQMLIGEPGFMEIYGLTLADNRRVPHCPVVYLNRQALYDLEMKPTDVRMSEYYKEKKFYCFPPDAAFGGIVNGFRLRNIMEMDNLPILVCIKDKIENPWDLTIQVKGDLVNTYREIQRIYKEIYREDLVESHPYVDKQIEQAFEQDLKISRIVSVFAFIAILISLLGLVAMSTYFIQQRSKEIAVRKVFGSTSNQIRRSLIRTFLHYVLIAFAISVPTIWYFMSSWISQYTYRITWWPWIIVAGIIVLIISFSAVAVQSYMASNENPVKHIKQE</sequence>
<dbReference type="Pfam" id="PF12704">
    <property type="entry name" value="MacB_PCD"/>
    <property type="match status" value="1"/>
</dbReference>
<gene>
    <name evidence="9" type="ORF">HMPREF1218_1210</name>
</gene>
<dbReference type="GO" id="GO:0022857">
    <property type="term" value="F:transmembrane transporter activity"/>
    <property type="evidence" value="ECO:0007669"/>
    <property type="project" value="TreeGrafter"/>
</dbReference>
<feature type="transmembrane region" description="Helical" evidence="6">
    <location>
        <begin position="335"/>
        <end position="362"/>
    </location>
</feature>
<dbReference type="Pfam" id="PF02687">
    <property type="entry name" value="FtsX"/>
    <property type="match status" value="2"/>
</dbReference>
<keyword evidence="2" id="KW-1003">Cell membrane</keyword>
<evidence type="ECO:0000256" key="4">
    <source>
        <dbReference type="ARBA" id="ARBA00022989"/>
    </source>
</evidence>
<comment type="caution">
    <text evidence="9">The sequence shown here is derived from an EMBL/GenBank/DDBJ whole genome shotgun (WGS) entry which is preliminary data.</text>
</comment>
<evidence type="ECO:0000313" key="10">
    <source>
        <dbReference type="Proteomes" id="UP000016600"/>
    </source>
</evidence>
<dbReference type="InterPro" id="IPR025857">
    <property type="entry name" value="MacB_PCD"/>
</dbReference>
<dbReference type="InterPro" id="IPR003838">
    <property type="entry name" value="ABC3_permease_C"/>
</dbReference>
<dbReference type="InterPro" id="IPR050250">
    <property type="entry name" value="Macrolide_Exporter_MacB"/>
</dbReference>
<organism evidence="9 10">
    <name type="scientific">Hoylesella pleuritidis F0068</name>
    <dbReference type="NCBI Taxonomy" id="1081904"/>
    <lineage>
        <taxon>Bacteria</taxon>
        <taxon>Pseudomonadati</taxon>
        <taxon>Bacteroidota</taxon>
        <taxon>Bacteroidia</taxon>
        <taxon>Bacteroidales</taxon>
        <taxon>Prevotellaceae</taxon>
        <taxon>Hoylesella</taxon>
    </lineage>
</organism>
<feature type="transmembrane region" description="Helical" evidence="6">
    <location>
        <begin position="758"/>
        <end position="779"/>
    </location>
</feature>
<dbReference type="AlphaFoldDB" id="U2MIK9"/>
<evidence type="ECO:0000256" key="6">
    <source>
        <dbReference type="SAM" id="Phobius"/>
    </source>
</evidence>
<feature type="transmembrane region" description="Helical" evidence="6">
    <location>
        <begin position="426"/>
        <end position="451"/>
    </location>
</feature>
<keyword evidence="4 6" id="KW-1133">Transmembrane helix</keyword>
<keyword evidence="10" id="KW-1185">Reference proteome</keyword>
<accession>U2MIK9</accession>
<dbReference type="PANTHER" id="PTHR30572">
    <property type="entry name" value="MEMBRANE COMPONENT OF TRANSPORTER-RELATED"/>
    <property type="match status" value="1"/>
</dbReference>
<feature type="transmembrane region" description="Helical" evidence="6">
    <location>
        <begin position="726"/>
        <end position="746"/>
    </location>
</feature>
<evidence type="ECO:0000256" key="1">
    <source>
        <dbReference type="ARBA" id="ARBA00004651"/>
    </source>
</evidence>
<comment type="subcellular location">
    <subcellularLocation>
        <location evidence="1">Cell membrane</location>
        <topology evidence="1">Multi-pass membrane protein</topology>
    </subcellularLocation>
</comment>
<evidence type="ECO:0000256" key="3">
    <source>
        <dbReference type="ARBA" id="ARBA00022692"/>
    </source>
</evidence>
<dbReference type="PATRIC" id="fig|1081904.3.peg.1987"/>